<reference evidence="3 4" key="1">
    <citation type="submission" date="2020-04" db="EMBL/GenBank/DDBJ databases">
        <title>Perkinsus olseni comparative genomics.</title>
        <authorList>
            <person name="Bogema D.R."/>
        </authorList>
    </citation>
    <scope>NUCLEOTIDE SEQUENCE [LARGE SCALE GENOMIC DNA]</scope>
    <source>
        <strain evidence="2">ATCC PRA-205</strain>
        <strain evidence="1 3">ATCC PRA-207</strain>
    </source>
</reference>
<keyword evidence="3" id="KW-1185">Reference proteome</keyword>
<proteinExistence type="predicted"/>
<accession>A0A7J6SXP9</accession>
<dbReference type="Proteomes" id="UP000553632">
    <property type="component" value="Unassembled WGS sequence"/>
</dbReference>
<sequence>MWRVLDWETGAGSAICFARNPAQRTVAAVAAHIIEIKISISLCANPTMSYTGPILSSISGSNIHII</sequence>
<evidence type="ECO:0000313" key="3">
    <source>
        <dbReference type="Proteomes" id="UP000553632"/>
    </source>
</evidence>
<dbReference type="EMBL" id="JABANM010011534">
    <property type="protein sequence ID" value="KAF4737545.1"/>
    <property type="molecule type" value="Genomic_DNA"/>
</dbReference>
<comment type="caution">
    <text evidence="2">The sequence shown here is derived from an EMBL/GenBank/DDBJ whole genome shotgun (WGS) entry which is preliminary data.</text>
</comment>
<dbReference type="EMBL" id="JABANO010020170">
    <property type="protein sequence ID" value="KAF4728945.1"/>
    <property type="molecule type" value="Genomic_DNA"/>
</dbReference>
<dbReference type="Proteomes" id="UP000574390">
    <property type="component" value="Unassembled WGS sequence"/>
</dbReference>
<evidence type="ECO:0000313" key="2">
    <source>
        <dbReference type="EMBL" id="KAF4737545.1"/>
    </source>
</evidence>
<protein>
    <submittedName>
        <fullName evidence="2">Uncharacterized protein</fullName>
    </submittedName>
</protein>
<organism evidence="2 4">
    <name type="scientific">Perkinsus olseni</name>
    <name type="common">Perkinsus atlanticus</name>
    <dbReference type="NCBI Taxonomy" id="32597"/>
    <lineage>
        <taxon>Eukaryota</taxon>
        <taxon>Sar</taxon>
        <taxon>Alveolata</taxon>
        <taxon>Perkinsozoa</taxon>
        <taxon>Perkinsea</taxon>
        <taxon>Perkinsida</taxon>
        <taxon>Perkinsidae</taxon>
        <taxon>Perkinsus</taxon>
    </lineage>
</organism>
<evidence type="ECO:0000313" key="4">
    <source>
        <dbReference type="Proteomes" id="UP000574390"/>
    </source>
</evidence>
<dbReference type="AlphaFoldDB" id="A0A7J6SXP9"/>
<gene>
    <name evidence="2" type="ORF">FOZ62_017885</name>
    <name evidence="1" type="ORF">FOZ63_007357</name>
</gene>
<evidence type="ECO:0000313" key="1">
    <source>
        <dbReference type="EMBL" id="KAF4728945.1"/>
    </source>
</evidence>
<name>A0A7J6SXP9_PEROL</name>